<dbReference type="InterPro" id="IPR012338">
    <property type="entry name" value="Beta-lactam/transpept-like"/>
</dbReference>
<name>A0A0B6F5Y7_9CORY</name>
<organism evidence="2 3">
    <name type="scientific">Corynebacterium singulare</name>
    <dbReference type="NCBI Taxonomy" id="161899"/>
    <lineage>
        <taxon>Bacteria</taxon>
        <taxon>Bacillati</taxon>
        <taxon>Actinomycetota</taxon>
        <taxon>Actinomycetes</taxon>
        <taxon>Mycobacteriales</taxon>
        <taxon>Corynebacteriaceae</taxon>
        <taxon>Corynebacterium</taxon>
    </lineage>
</organism>
<evidence type="ECO:0000313" key="3">
    <source>
        <dbReference type="Proteomes" id="UP000031890"/>
    </source>
</evidence>
<gene>
    <name evidence="2" type="ORF">CSING_09650</name>
</gene>
<reference evidence="2 3" key="1">
    <citation type="journal article" date="2015" name="Genome Announc.">
        <title>Complete Genome Sequence and Annotation of Corynebacterium singulare DSM 44357, Isolated from a Human Semen Specimen.</title>
        <authorList>
            <person name="Merten M."/>
            <person name="Brinkrolf K."/>
            <person name="Albersmeier A."/>
            <person name="Kutter Y."/>
            <person name="Ruckert C."/>
            <person name="Tauch A."/>
        </authorList>
    </citation>
    <scope>NUCLEOTIDE SEQUENCE [LARGE SCALE GENOMIC DNA]</scope>
    <source>
        <strain evidence="2">IBS B52218</strain>
    </source>
</reference>
<dbReference type="PANTHER" id="PTHR43283:SF15">
    <property type="entry name" value="CONSERVED PROTEIN"/>
    <property type="match status" value="1"/>
</dbReference>
<dbReference type="EMBL" id="CP010827">
    <property type="protein sequence ID" value="AJI79446.1"/>
    <property type="molecule type" value="Genomic_DNA"/>
</dbReference>
<dbReference type="HOGENOM" id="CLU_089324_0_0_11"/>
<accession>A0A0B6F5Y7</accession>
<dbReference type="KEGG" id="csx:CSING_09650"/>
<dbReference type="SUPFAM" id="SSF56601">
    <property type="entry name" value="beta-lactamase/transpeptidase-like"/>
    <property type="match status" value="1"/>
</dbReference>
<dbReference type="Pfam" id="PF00144">
    <property type="entry name" value="Beta-lactamase"/>
    <property type="match status" value="1"/>
</dbReference>
<dbReference type="PANTHER" id="PTHR43283">
    <property type="entry name" value="BETA-LACTAMASE-RELATED"/>
    <property type="match status" value="1"/>
</dbReference>
<sequence length="267" mass="28570">MSAFSSIESWPVDTVSGALLHRGEVVEQVGDATHRFPVASVTKLVAAYGVMVAVEEGAVELDQPAGPEGSTLRHLLAHASGVGFDSREPQKPVGQRRIYSSAGYEWAAEVVEKATDFSFPDYLAEGVCAPLGMSATTLEGSAGHGVVSTVNDLAAFAREVQSPQLLAPSTVDEMRSVQFPGLRGIVPGYGSFKDCTWGLGFEIHGEKEQWMGGLPTDAVGHFGMSGTYLWVAGDWAMVALTDRDFGDWCKPLWAEANTAIWEECQAQ</sequence>
<dbReference type="InterPro" id="IPR001466">
    <property type="entry name" value="Beta-lactam-related"/>
</dbReference>
<proteinExistence type="predicted"/>
<dbReference type="Gene3D" id="3.40.710.10">
    <property type="entry name" value="DD-peptidase/beta-lactamase superfamily"/>
    <property type="match status" value="1"/>
</dbReference>
<dbReference type="AlphaFoldDB" id="A0A0B6F5Y7"/>
<feature type="domain" description="Beta-lactamase-related" evidence="1">
    <location>
        <begin position="18"/>
        <end position="244"/>
    </location>
</feature>
<dbReference type="Proteomes" id="UP000031890">
    <property type="component" value="Chromosome"/>
</dbReference>
<dbReference type="OrthoDB" id="3336932at2"/>
<evidence type="ECO:0000259" key="1">
    <source>
        <dbReference type="Pfam" id="PF00144"/>
    </source>
</evidence>
<dbReference type="RefSeq" id="WP_042531744.1">
    <property type="nucleotide sequence ID" value="NZ_CP010827.1"/>
</dbReference>
<dbReference type="STRING" id="161899.CSING_09650"/>
<evidence type="ECO:0000313" key="2">
    <source>
        <dbReference type="EMBL" id="AJI79446.1"/>
    </source>
</evidence>
<dbReference type="InterPro" id="IPR050789">
    <property type="entry name" value="Diverse_Enzym_Activities"/>
</dbReference>
<protein>
    <submittedName>
        <fullName evidence="2">Penicillin-binding protein, beta-lactamase class C</fullName>
    </submittedName>
</protein>